<dbReference type="InterPro" id="IPR029045">
    <property type="entry name" value="ClpP/crotonase-like_dom_sf"/>
</dbReference>
<protein>
    <submittedName>
        <fullName evidence="3">1,4-Dihydroxy-2-naphthoyl-CoA synthase</fullName>
        <ecNumber evidence="3">4.1.3.36</ecNumber>
    </submittedName>
</protein>
<proteinExistence type="inferred from homology"/>
<gene>
    <name evidence="3" type="primary">menB</name>
    <name evidence="3" type="ORF">KOR34_27180</name>
</gene>
<dbReference type="Gene3D" id="1.10.12.10">
    <property type="entry name" value="Lyase 2-enoyl-coa Hydratase, Chain A, domain 2"/>
    <property type="match status" value="1"/>
</dbReference>
<dbReference type="Proteomes" id="UP000316714">
    <property type="component" value="Unassembled WGS sequence"/>
</dbReference>
<name>A0A5C5VIY1_9BACT</name>
<dbReference type="InterPro" id="IPR018376">
    <property type="entry name" value="Enoyl-CoA_hyd/isom_CS"/>
</dbReference>
<reference evidence="3 4" key="1">
    <citation type="submission" date="2019-02" db="EMBL/GenBank/DDBJ databases">
        <title>Deep-cultivation of Planctomycetes and their phenomic and genomic characterization uncovers novel biology.</title>
        <authorList>
            <person name="Wiegand S."/>
            <person name="Jogler M."/>
            <person name="Boedeker C."/>
            <person name="Pinto D."/>
            <person name="Vollmers J."/>
            <person name="Rivas-Marin E."/>
            <person name="Kohn T."/>
            <person name="Peeters S.H."/>
            <person name="Heuer A."/>
            <person name="Rast P."/>
            <person name="Oberbeckmann S."/>
            <person name="Bunk B."/>
            <person name="Jeske O."/>
            <person name="Meyerdierks A."/>
            <person name="Storesund J.E."/>
            <person name="Kallscheuer N."/>
            <person name="Luecker S."/>
            <person name="Lage O.M."/>
            <person name="Pohl T."/>
            <person name="Merkel B.J."/>
            <person name="Hornburger P."/>
            <person name="Mueller R.-W."/>
            <person name="Bruemmer F."/>
            <person name="Labrenz M."/>
            <person name="Spormann A.M."/>
            <person name="Op Den Camp H."/>
            <person name="Overmann J."/>
            <person name="Amann R."/>
            <person name="Jetten M.S.M."/>
            <person name="Mascher T."/>
            <person name="Medema M.H."/>
            <person name="Devos D.P."/>
            <person name="Kaster A.-K."/>
            <person name="Ovreas L."/>
            <person name="Rohde M."/>
            <person name="Galperin M.Y."/>
            <person name="Jogler C."/>
        </authorList>
    </citation>
    <scope>NUCLEOTIDE SEQUENCE [LARGE SCALE GENOMIC DNA]</scope>
    <source>
        <strain evidence="3 4">KOR34</strain>
    </source>
</reference>
<dbReference type="InterPro" id="IPR051683">
    <property type="entry name" value="Enoyl-CoA_Hydratase/Isomerase"/>
</dbReference>
<accession>A0A5C5VIY1</accession>
<dbReference type="PANTHER" id="PTHR42964">
    <property type="entry name" value="ENOYL-COA HYDRATASE"/>
    <property type="match status" value="1"/>
</dbReference>
<dbReference type="Pfam" id="PF00378">
    <property type="entry name" value="ECH_1"/>
    <property type="match status" value="1"/>
</dbReference>
<dbReference type="PROSITE" id="PS00166">
    <property type="entry name" value="ENOYL_COA_HYDRATASE"/>
    <property type="match status" value="1"/>
</dbReference>
<dbReference type="EMBL" id="SIHJ01000001">
    <property type="protein sequence ID" value="TWT37755.1"/>
    <property type="molecule type" value="Genomic_DNA"/>
</dbReference>
<dbReference type="AlphaFoldDB" id="A0A5C5VIY1"/>
<dbReference type="SUPFAM" id="SSF52096">
    <property type="entry name" value="ClpP/crotonase"/>
    <property type="match status" value="1"/>
</dbReference>
<evidence type="ECO:0000256" key="1">
    <source>
        <dbReference type="ARBA" id="ARBA00005254"/>
    </source>
</evidence>
<dbReference type="Gene3D" id="3.90.226.10">
    <property type="entry name" value="2-enoyl-CoA Hydratase, Chain A, domain 1"/>
    <property type="match status" value="1"/>
</dbReference>
<evidence type="ECO:0000313" key="4">
    <source>
        <dbReference type="Proteomes" id="UP000316714"/>
    </source>
</evidence>
<evidence type="ECO:0000313" key="3">
    <source>
        <dbReference type="EMBL" id="TWT37755.1"/>
    </source>
</evidence>
<dbReference type="InterPro" id="IPR001753">
    <property type="entry name" value="Enoyl-CoA_hydra/iso"/>
</dbReference>
<sequence>MIMQSNSIEVRVDGPVATVTINRQQKRNALTRAMIEDLRVALSDVHQERRVRVMVLTGAGAAFCAGRDVEEMAAGGPDPAADMVRWGEEAEQLRDLVLEMLQLPKPIIAAVNGPAVGAGAGLVLAADIAIASPEATFGFPEPRLGVVAGVESPLLAFRLGAGPASRLLLSSQQIPADEALRIGVYHETVDTPLLWARAVELAKECAAGAPESVQLTKRLLLETVGEQLVTQLSSGAIATATARTTEAAQQGLEAFLEKREPEWP</sequence>
<dbReference type="CDD" id="cd06558">
    <property type="entry name" value="crotonase-like"/>
    <property type="match status" value="1"/>
</dbReference>
<dbReference type="InterPro" id="IPR014748">
    <property type="entry name" value="Enoyl-CoA_hydra_C"/>
</dbReference>
<keyword evidence="4" id="KW-1185">Reference proteome</keyword>
<dbReference type="RefSeq" id="WP_146565066.1">
    <property type="nucleotide sequence ID" value="NZ_SIHJ01000001.1"/>
</dbReference>
<keyword evidence="3" id="KW-0456">Lyase</keyword>
<dbReference type="PANTHER" id="PTHR42964:SF1">
    <property type="entry name" value="POLYKETIDE BIOSYNTHESIS ENOYL-COA HYDRATASE PKSH-RELATED"/>
    <property type="match status" value="1"/>
</dbReference>
<organism evidence="3 4">
    <name type="scientific">Posidoniimonas corsicana</name>
    <dbReference type="NCBI Taxonomy" id="1938618"/>
    <lineage>
        <taxon>Bacteria</taxon>
        <taxon>Pseudomonadati</taxon>
        <taxon>Planctomycetota</taxon>
        <taxon>Planctomycetia</taxon>
        <taxon>Pirellulales</taxon>
        <taxon>Lacipirellulaceae</taxon>
        <taxon>Posidoniimonas</taxon>
    </lineage>
</organism>
<dbReference type="OrthoDB" id="370015at2"/>
<comment type="caution">
    <text evidence="3">The sequence shown here is derived from an EMBL/GenBank/DDBJ whole genome shotgun (WGS) entry which is preliminary data.</text>
</comment>
<dbReference type="EC" id="4.1.3.36" evidence="3"/>
<comment type="similarity">
    <text evidence="1 2">Belongs to the enoyl-CoA hydratase/isomerase family.</text>
</comment>
<evidence type="ECO:0000256" key="2">
    <source>
        <dbReference type="RuleBase" id="RU003707"/>
    </source>
</evidence>
<dbReference type="GO" id="GO:0008935">
    <property type="term" value="F:1,4-dihydroxy-2-naphthoyl-CoA synthase activity"/>
    <property type="evidence" value="ECO:0007669"/>
    <property type="project" value="UniProtKB-EC"/>
</dbReference>